<reference evidence="2" key="1">
    <citation type="submission" date="2020-03" db="EMBL/GenBank/DDBJ databases">
        <title>A high-quality chromosome-level genome assembly of a woody plant with both climbing and erect habits, Rhamnella rubrinervis.</title>
        <authorList>
            <person name="Lu Z."/>
            <person name="Yang Y."/>
            <person name="Zhu X."/>
            <person name="Sun Y."/>
        </authorList>
    </citation>
    <scope>NUCLEOTIDE SEQUENCE</scope>
    <source>
        <strain evidence="2">BYM</strain>
        <tissue evidence="2">Leaf</tissue>
    </source>
</reference>
<dbReference type="AlphaFoldDB" id="A0A8K0DUN3"/>
<accession>A0A8K0DUN3</accession>
<evidence type="ECO:0000313" key="3">
    <source>
        <dbReference type="Proteomes" id="UP000796880"/>
    </source>
</evidence>
<sequence length="244" mass="28407">MHNHNNIFIVKVLRRMVEKNINYGTLEITSSKGHYPETYSGKSEQLHNKRGMHQKRARNIIDNQEGQENLSRHGAIRSNDPKPSDIIWKENENCEEAFWRRYTQPQSFNMSILEAQGWRNDFERADKYKKLESSNGVTIDVVARVLYDEGKTQNNKESNMKSKANAQAATTNALQHNLKFKSFFYQLGYGRQVRIATTKVLMRISTDHGPQCYVNEAKSMRAFLETTYTITFTDEDMEAPYLDH</sequence>
<dbReference type="Proteomes" id="UP000796880">
    <property type="component" value="Unassembled WGS sequence"/>
</dbReference>
<feature type="region of interest" description="Disordered" evidence="1">
    <location>
        <begin position="65"/>
        <end position="84"/>
    </location>
</feature>
<evidence type="ECO:0000313" key="2">
    <source>
        <dbReference type="EMBL" id="KAF3437001.1"/>
    </source>
</evidence>
<gene>
    <name evidence="2" type="ORF">FNV43_RR19754</name>
</gene>
<name>A0A8K0DUN3_9ROSA</name>
<proteinExistence type="predicted"/>
<protein>
    <submittedName>
        <fullName evidence="2">Uncharacterized protein</fullName>
    </submittedName>
</protein>
<organism evidence="2 3">
    <name type="scientific">Rhamnella rubrinervis</name>
    <dbReference type="NCBI Taxonomy" id="2594499"/>
    <lineage>
        <taxon>Eukaryota</taxon>
        <taxon>Viridiplantae</taxon>
        <taxon>Streptophyta</taxon>
        <taxon>Embryophyta</taxon>
        <taxon>Tracheophyta</taxon>
        <taxon>Spermatophyta</taxon>
        <taxon>Magnoliopsida</taxon>
        <taxon>eudicotyledons</taxon>
        <taxon>Gunneridae</taxon>
        <taxon>Pentapetalae</taxon>
        <taxon>rosids</taxon>
        <taxon>fabids</taxon>
        <taxon>Rosales</taxon>
        <taxon>Rhamnaceae</taxon>
        <taxon>rhamnoid group</taxon>
        <taxon>Rhamneae</taxon>
        <taxon>Rhamnella</taxon>
    </lineage>
</organism>
<keyword evidence="3" id="KW-1185">Reference proteome</keyword>
<comment type="caution">
    <text evidence="2">The sequence shown here is derived from an EMBL/GenBank/DDBJ whole genome shotgun (WGS) entry which is preliminary data.</text>
</comment>
<evidence type="ECO:0000256" key="1">
    <source>
        <dbReference type="SAM" id="MobiDB-lite"/>
    </source>
</evidence>
<dbReference type="EMBL" id="VOIH02000009">
    <property type="protein sequence ID" value="KAF3437001.1"/>
    <property type="molecule type" value="Genomic_DNA"/>
</dbReference>